<dbReference type="Gene3D" id="4.10.800.10">
    <property type="entry name" value="Thyroglobulin type-1"/>
    <property type="match status" value="1"/>
</dbReference>
<dbReference type="AlphaFoldDB" id="A0A8J9V8J5"/>
<keyword evidence="20" id="KW-1185">Reference proteome</keyword>
<dbReference type="CDD" id="cd00191">
    <property type="entry name" value="TY"/>
    <property type="match status" value="1"/>
</dbReference>
<evidence type="ECO:0000256" key="13">
    <source>
        <dbReference type="PROSITE-ProRule" id="PRU00500"/>
    </source>
</evidence>
<keyword evidence="11" id="KW-0966">Cell projection</keyword>
<dbReference type="SMART" id="SM00200">
    <property type="entry name" value="SEA"/>
    <property type="match status" value="1"/>
</dbReference>
<dbReference type="Proteomes" id="UP000838412">
    <property type="component" value="Chromosome 1"/>
</dbReference>
<dbReference type="Pfam" id="PF01390">
    <property type="entry name" value="SEA"/>
    <property type="match status" value="1"/>
</dbReference>
<evidence type="ECO:0000256" key="4">
    <source>
        <dbReference type="ARBA" id="ARBA00022525"/>
    </source>
</evidence>
<dbReference type="OrthoDB" id="10009015at2759"/>
<dbReference type="GO" id="GO:0007601">
    <property type="term" value="P:visual perception"/>
    <property type="evidence" value="ECO:0007669"/>
    <property type="project" value="InterPro"/>
</dbReference>
<feature type="signal peptide" evidence="15">
    <location>
        <begin position="1"/>
        <end position="21"/>
    </location>
</feature>
<evidence type="ECO:0000256" key="6">
    <source>
        <dbReference type="ARBA" id="ARBA00022674"/>
    </source>
</evidence>
<dbReference type="PROSITE" id="PS00484">
    <property type="entry name" value="THYROGLOBULIN_1_1"/>
    <property type="match status" value="1"/>
</dbReference>
<comment type="subcellular location">
    <subcellularLocation>
        <location evidence="2">Cell projection</location>
        <location evidence="2">Cilium</location>
        <location evidence="2">Photoreceptor outer segment</location>
    </subcellularLocation>
    <subcellularLocation>
        <location evidence="1">Photoreceptor inner segment</location>
    </subcellularLocation>
    <subcellularLocation>
        <location evidence="3">Secreted</location>
        <location evidence="3">Extracellular space</location>
        <location evidence="3">Extracellular matrix</location>
        <location evidence="3">Interphotoreceptor matrix</location>
    </subcellularLocation>
</comment>
<keyword evidence="12" id="KW-0245">EGF-like domain</keyword>
<feature type="disulfide bond" evidence="12">
    <location>
        <begin position="403"/>
        <end position="420"/>
    </location>
</feature>
<dbReference type="PROSITE" id="PS50026">
    <property type="entry name" value="EGF_3"/>
    <property type="match status" value="1"/>
</dbReference>
<proteinExistence type="predicted"/>
<evidence type="ECO:0000313" key="20">
    <source>
        <dbReference type="Proteomes" id="UP000838412"/>
    </source>
</evidence>
<dbReference type="PROSITE" id="PS50024">
    <property type="entry name" value="SEA"/>
    <property type="match status" value="1"/>
</dbReference>
<keyword evidence="8" id="KW-0677">Repeat</keyword>
<dbReference type="PROSITE" id="PS01186">
    <property type="entry name" value="EGF_2"/>
    <property type="match status" value="1"/>
</dbReference>
<evidence type="ECO:0000313" key="19">
    <source>
        <dbReference type="EMBL" id="CAH1228428.1"/>
    </source>
</evidence>
<feature type="chain" id="PRO_5035446144" evidence="15">
    <location>
        <begin position="22"/>
        <end position="659"/>
    </location>
</feature>
<feature type="domain" description="Thyroglobulin type-1" evidence="18">
    <location>
        <begin position="30"/>
        <end position="93"/>
    </location>
</feature>
<dbReference type="InterPro" id="IPR036857">
    <property type="entry name" value="Thyroglobulin_1_sf"/>
</dbReference>
<evidence type="ECO:0000259" key="17">
    <source>
        <dbReference type="PROSITE" id="PS50026"/>
    </source>
</evidence>
<dbReference type="SUPFAM" id="SSF57610">
    <property type="entry name" value="Thyroglobulin type-1 domain"/>
    <property type="match status" value="1"/>
</dbReference>
<feature type="domain" description="EGF-like" evidence="17">
    <location>
        <begin position="394"/>
        <end position="435"/>
    </location>
</feature>
<comment type="caution">
    <text evidence="12">Lacks conserved residue(s) required for the propagation of feature annotation.</text>
</comment>
<accession>A0A8J9V8J5</accession>
<dbReference type="InterPro" id="IPR000742">
    <property type="entry name" value="EGF"/>
</dbReference>
<evidence type="ECO:0000256" key="2">
    <source>
        <dbReference type="ARBA" id="ARBA00004504"/>
    </source>
</evidence>
<dbReference type="PANTHER" id="PTHR12199">
    <property type="entry name" value="INTERPHOTORECEPTOR MATRIX PROTEOGLYCAN"/>
    <property type="match status" value="1"/>
</dbReference>
<dbReference type="GO" id="GO:0008201">
    <property type="term" value="F:heparin binding"/>
    <property type="evidence" value="ECO:0007669"/>
    <property type="project" value="UniProtKB-KW"/>
</dbReference>
<name>A0A8J9V8J5_BRALA</name>
<keyword evidence="6" id="KW-0358">Heparin-binding</keyword>
<sequence length="659" mass="74348">MEISHVNILLIFLLTVPLVRCIYIPPEEKLLACKERQKAGSDPFLLHCADDGTFKPLQCDDSADLCYCVHPERGTVYYETAMNATERSQGQDCDKYWKEKDAQDDVAVPMIMMLPVDQPVGITALSINNIDEDVEDKNNAIKITNINQQNLPPKVNFDEQDDITVTKSDSDVTHLSLQPVAVTLEDDQKKQTEPADRPIPVLYNKFPDDIHIDADNYTKIPEVKPTEDIPPVVDSLCNKTVANCTQDFFKITNNPIETTREYDGHNTLAPPAIQQSHVAKFVTIPEKSYLFDLRVTSMKWTPSLKNSSSEEYVTMEKRCRDMMLPLFREFPGFLALKILGFKEGSIIVEHEALFDYIKVTSSQEMSSRLRDAVEGGRLDPNMTFDSLTVYDVADIDLCDYAQCEDHSHCVVPPGEKVPICRCHTGYGSLDGSVCTSRCELEPGYCHNDGRCDVEPELGVICRCRAGASWWHVGEQCETYMSYFIVFSIGGGAVGGVFVIMLLSIVIVAKRVPNKTRPSNYFPSHYRRPFFIEANGSTVLSGGPSSFSETTWKENPMFIDEQEEGIYSTISRKAGQEISRELRELEATDIEDPYGIIGMFTKAESISTSGAKLPPGDWNGVVRFKPTVECIDPNWKFKIKRPRYVFNPEYDQQRDDLSWP</sequence>
<dbReference type="PANTHER" id="PTHR12199:SF5">
    <property type="entry name" value="MUCIN-2-LIKE ISOFORM X1"/>
    <property type="match status" value="1"/>
</dbReference>
<keyword evidence="14" id="KW-0812">Transmembrane</keyword>
<keyword evidence="9 12" id="KW-1015">Disulfide bond</keyword>
<dbReference type="InterPro" id="IPR000082">
    <property type="entry name" value="SEA_dom"/>
</dbReference>
<feature type="domain" description="SEA" evidence="16">
    <location>
        <begin position="285"/>
        <end position="394"/>
    </location>
</feature>
<feature type="disulfide bond" evidence="13">
    <location>
        <begin position="59"/>
        <end position="66"/>
    </location>
</feature>
<dbReference type="PROSITE" id="PS51162">
    <property type="entry name" value="THYROGLOBULIN_1_2"/>
    <property type="match status" value="1"/>
</dbReference>
<keyword evidence="14" id="KW-1133">Transmembrane helix</keyword>
<protein>
    <submittedName>
        <fullName evidence="19">IMPG2 protein</fullName>
    </submittedName>
</protein>
<dbReference type="GO" id="GO:0033165">
    <property type="term" value="C:interphotoreceptor matrix"/>
    <property type="evidence" value="ECO:0007669"/>
    <property type="project" value="UniProtKB-SubCell"/>
</dbReference>
<dbReference type="GO" id="GO:0001917">
    <property type="term" value="C:photoreceptor inner segment"/>
    <property type="evidence" value="ECO:0007669"/>
    <property type="project" value="UniProtKB-SubCell"/>
</dbReference>
<dbReference type="Gene3D" id="3.30.70.960">
    <property type="entry name" value="SEA domain"/>
    <property type="match status" value="1"/>
</dbReference>
<evidence type="ECO:0000256" key="11">
    <source>
        <dbReference type="ARBA" id="ARBA00023273"/>
    </source>
</evidence>
<dbReference type="SUPFAM" id="SSF82671">
    <property type="entry name" value="SEA domain"/>
    <property type="match status" value="1"/>
</dbReference>
<keyword evidence="5" id="KW-0272">Extracellular matrix</keyword>
<evidence type="ECO:0000259" key="16">
    <source>
        <dbReference type="PROSITE" id="PS50024"/>
    </source>
</evidence>
<organism evidence="19 20">
    <name type="scientific">Branchiostoma lanceolatum</name>
    <name type="common">Common lancelet</name>
    <name type="synonym">Amphioxus lanceolatum</name>
    <dbReference type="NCBI Taxonomy" id="7740"/>
    <lineage>
        <taxon>Eukaryota</taxon>
        <taxon>Metazoa</taxon>
        <taxon>Chordata</taxon>
        <taxon>Cephalochordata</taxon>
        <taxon>Leptocardii</taxon>
        <taxon>Amphioxiformes</taxon>
        <taxon>Branchiostomatidae</taxon>
        <taxon>Branchiostoma</taxon>
    </lineage>
</organism>
<evidence type="ECO:0000259" key="18">
    <source>
        <dbReference type="PROSITE" id="PS51162"/>
    </source>
</evidence>
<evidence type="ECO:0000256" key="3">
    <source>
        <dbReference type="ARBA" id="ARBA00004593"/>
    </source>
</evidence>
<keyword evidence="14" id="KW-0472">Membrane</keyword>
<keyword evidence="7 15" id="KW-0732">Signal</keyword>
<evidence type="ECO:0000256" key="7">
    <source>
        <dbReference type="ARBA" id="ARBA00022729"/>
    </source>
</evidence>
<keyword evidence="10" id="KW-0325">Glycoprotein</keyword>
<dbReference type="EMBL" id="OV696686">
    <property type="protein sequence ID" value="CAH1228428.1"/>
    <property type="molecule type" value="Genomic_DNA"/>
</dbReference>
<evidence type="ECO:0000256" key="10">
    <source>
        <dbReference type="ARBA" id="ARBA00023180"/>
    </source>
</evidence>
<dbReference type="GO" id="GO:0001750">
    <property type="term" value="C:photoreceptor outer segment"/>
    <property type="evidence" value="ECO:0007669"/>
    <property type="project" value="UniProtKB-SubCell"/>
</dbReference>
<keyword evidence="4" id="KW-0964">Secreted</keyword>
<evidence type="ECO:0000256" key="9">
    <source>
        <dbReference type="ARBA" id="ARBA00023157"/>
    </source>
</evidence>
<evidence type="ECO:0000256" key="5">
    <source>
        <dbReference type="ARBA" id="ARBA00022530"/>
    </source>
</evidence>
<evidence type="ECO:0000256" key="14">
    <source>
        <dbReference type="SAM" id="Phobius"/>
    </source>
</evidence>
<gene>
    <name evidence="19" type="primary">IMPG2</name>
    <name evidence="19" type="ORF">BLAG_LOCUS654</name>
</gene>
<evidence type="ECO:0000256" key="8">
    <source>
        <dbReference type="ARBA" id="ARBA00022737"/>
    </source>
</evidence>
<dbReference type="InterPro" id="IPR000716">
    <property type="entry name" value="Thyroglobulin_1"/>
</dbReference>
<reference evidence="19" key="1">
    <citation type="submission" date="2022-01" db="EMBL/GenBank/DDBJ databases">
        <authorList>
            <person name="Braso-Vives M."/>
        </authorList>
    </citation>
    <scope>NUCLEOTIDE SEQUENCE</scope>
</reference>
<evidence type="ECO:0000256" key="15">
    <source>
        <dbReference type="SAM" id="SignalP"/>
    </source>
</evidence>
<dbReference type="InterPro" id="IPR036364">
    <property type="entry name" value="SEA_dom_sf"/>
</dbReference>
<feature type="transmembrane region" description="Helical" evidence="14">
    <location>
        <begin position="482"/>
        <end position="508"/>
    </location>
</feature>
<evidence type="ECO:0000256" key="1">
    <source>
        <dbReference type="ARBA" id="ARBA00004437"/>
    </source>
</evidence>
<dbReference type="InterPro" id="IPR039861">
    <property type="entry name" value="IMPG"/>
</dbReference>
<evidence type="ECO:0000256" key="12">
    <source>
        <dbReference type="PROSITE-ProRule" id="PRU00076"/>
    </source>
</evidence>
<dbReference type="Pfam" id="PF00086">
    <property type="entry name" value="Thyroglobulin_1"/>
    <property type="match status" value="1"/>
</dbReference>